<gene>
    <name evidence="2" type="ORF">BDZ94DRAFT_1244563</name>
</gene>
<accession>A0A9P5YHI7</accession>
<dbReference type="Pfam" id="PF10521">
    <property type="entry name" value="Tti2"/>
    <property type="match status" value="1"/>
</dbReference>
<keyword evidence="3" id="KW-1185">Reference proteome</keyword>
<dbReference type="PANTHER" id="PTHR32226">
    <property type="entry name" value="TELO2-INTERACTING PROTEIN 2"/>
    <property type="match status" value="1"/>
</dbReference>
<dbReference type="SUPFAM" id="SSF48371">
    <property type="entry name" value="ARM repeat"/>
    <property type="match status" value="1"/>
</dbReference>
<comment type="similarity">
    <text evidence="1">Belongs to the TTI2 family.</text>
</comment>
<name>A0A9P5YHI7_9AGAR</name>
<comment type="caution">
    <text evidence="2">The sequence shown here is derived from an EMBL/GenBank/DDBJ whole genome shotgun (WGS) entry which is preliminary data.</text>
</comment>
<evidence type="ECO:0000313" key="2">
    <source>
        <dbReference type="EMBL" id="KAF9468776.1"/>
    </source>
</evidence>
<evidence type="ECO:0008006" key="4">
    <source>
        <dbReference type="Google" id="ProtNLM"/>
    </source>
</evidence>
<dbReference type="PANTHER" id="PTHR32226:SF2">
    <property type="entry name" value="TELO2-INTERACTING PROTEIN 2"/>
    <property type="match status" value="1"/>
</dbReference>
<evidence type="ECO:0000256" key="1">
    <source>
        <dbReference type="ARBA" id="ARBA00034736"/>
    </source>
</evidence>
<proteinExistence type="inferred from homology"/>
<dbReference type="InterPro" id="IPR018870">
    <property type="entry name" value="Tti2"/>
</dbReference>
<dbReference type="InterPro" id="IPR016024">
    <property type="entry name" value="ARM-type_fold"/>
</dbReference>
<dbReference type="Proteomes" id="UP000807353">
    <property type="component" value="Unassembled WGS sequence"/>
</dbReference>
<protein>
    <recommendedName>
        <fullName evidence="4">ARM repeat superfamily protein</fullName>
    </recommendedName>
</protein>
<reference evidence="2" key="1">
    <citation type="submission" date="2020-11" db="EMBL/GenBank/DDBJ databases">
        <authorList>
            <consortium name="DOE Joint Genome Institute"/>
            <person name="Ahrendt S."/>
            <person name="Riley R."/>
            <person name="Andreopoulos W."/>
            <person name="Labutti K."/>
            <person name="Pangilinan J."/>
            <person name="Ruiz-Duenas F.J."/>
            <person name="Barrasa J.M."/>
            <person name="Sanchez-Garcia M."/>
            <person name="Camarero S."/>
            <person name="Miyauchi S."/>
            <person name="Serrano A."/>
            <person name="Linde D."/>
            <person name="Babiker R."/>
            <person name="Drula E."/>
            <person name="Ayuso-Fernandez I."/>
            <person name="Pacheco R."/>
            <person name="Padilla G."/>
            <person name="Ferreira P."/>
            <person name="Barriuso J."/>
            <person name="Kellner H."/>
            <person name="Castanera R."/>
            <person name="Alfaro M."/>
            <person name="Ramirez L."/>
            <person name="Pisabarro A.G."/>
            <person name="Kuo A."/>
            <person name="Tritt A."/>
            <person name="Lipzen A."/>
            <person name="He G."/>
            <person name="Yan M."/>
            <person name="Ng V."/>
            <person name="Cullen D."/>
            <person name="Martin F."/>
            <person name="Rosso M.-N."/>
            <person name="Henrissat B."/>
            <person name="Hibbett D."/>
            <person name="Martinez A.T."/>
            <person name="Grigoriev I.V."/>
        </authorList>
    </citation>
    <scope>NUCLEOTIDE SEQUENCE</scope>
    <source>
        <strain evidence="2">CBS 247.69</strain>
    </source>
</reference>
<sequence length="397" mass="43298">MDNTHPALARVHAIAQESALALSLTELGDVIFTVVSFGDPDTNSWVSRTSESVSQSILEQYNNPTSALLIQILTHNVKPWFQSNPHPHLNMMSGRKLARPAGGPMASQDLYESQTWKDHPGVSGVVLWCVRHLKQEDYDNIWHLVIPPVMTLLDDYEARYKLCGVTIVSAMLRHVPKSLLSRTGVDSLIRSSLKTCLAHLDNPESPQLLRSAIAASLSLTLLTTVPGEAVQFDQLCALLGEGIIGGIWMYASDKSDVILASLDALPPLLHALGVGSARFLKALIPQLVHPLKADRLAAPQIKLQLSSLRVLDVLIVECAPRIGGWKGVVIDGLGRCWVSLKDSGSDIPGSALGKQLRHTCELLRKACPSVMEDEYRMLLASDPELFGDLVNRTPTTP</sequence>
<dbReference type="GO" id="GO:0005634">
    <property type="term" value="C:nucleus"/>
    <property type="evidence" value="ECO:0007669"/>
    <property type="project" value="TreeGrafter"/>
</dbReference>
<evidence type="ECO:0000313" key="3">
    <source>
        <dbReference type="Proteomes" id="UP000807353"/>
    </source>
</evidence>
<dbReference type="GO" id="GO:0110078">
    <property type="term" value="C:TTT Hsp90 cochaperone complex"/>
    <property type="evidence" value="ECO:0007669"/>
    <property type="project" value="InterPro"/>
</dbReference>
<dbReference type="GO" id="GO:0005829">
    <property type="term" value="C:cytosol"/>
    <property type="evidence" value="ECO:0007669"/>
    <property type="project" value="TreeGrafter"/>
</dbReference>
<dbReference type="EMBL" id="MU150231">
    <property type="protein sequence ID" value="KAF9468776.1"/>
    <property type="molecule type" value="Genomic_DNA"/>
</dbReference>
<dbReference type="OrthoDB" id="6417021at2759"/>
<dbReference type="AlphaFoldDB" id="A0A9P5YHI7"/>
<organism evidence="2 3">
    <name type="scientific">Collybia nuda</name>
    <dbReference type="NCBI Taxonomy" id="64659"/>
    <lineage>
        <taxon>Eukaryota</taxon>
        <taxon>Fungi</taxon>
        <taxon>Dikarya</taxon>
        <taxon>Basidiomycota</taxon>
        <taxon>Agaricomycotina</taxon>
        <taxon>Agaricomycetes</taxon>
        <taxon>Agaricomycetidae</taxon>
        <taxon>Agaricales</taxon>
        <taxon>Tricholomatineae</taxon>
        <taxon>Clitocybaceae</taxon>
        <taxon>Collybia</taxon>
    </lineage>
</organism>